<dbReference type="Gene3D" id="3.30.300.30">
    <property type="match status" value="1"/>
</dbReference>
<evidence type="ECO:0000313" key="5">
    <source>
        <dbReference type="EMBL" id="ADK86102.1"/>
    </source>
</evidence>
<dbReference type="InterPro" id="IPR000873">
    <property type="entry name" value="AMP-dep_synth/lig_dom"/>
</dbReference>
<dbReference type="OrthoDB" id="9765680at2"/>
<sequence length="560" mass="61995">MEQRIWHKQYRPETPAELDLEPVTMPELLARQAKRIPKSDAMLYMGKHITYEELDYLAGRFAAGMAALGVGRGDRVAVALPNTPQTVIAHFGLWRLGAVPVACNPLYTDAEMEHQFKLAGVGAAVALDLLCPRLLALRAKTDLRLLVCCHINDYLPFPLRQLYPLLKRQMYRRYERQAGYWPFMEVIANAPGAHTGPPPKWDDLALIPFTGGTTGVSKGVMITHANASSIVQILRAWFFDLASQPGSELGVFPIFHISGFTGVLNTCVINGWSNILVPKPEPATALQMIIKYRPDLVPAVPTLYVGIMAQPEFAKADLSFVKGFFSGAAPLAVDTIHDLKAATGGDIMEVYGMTESCALITATPWRGKLKPGSVGVPLPNTDVKLVDMEDGKTIVPVGEPGEIAFRGPQMCAGYYNMPAETAHAIRDGWFHTGDVAKMDEDGFLFIVDRTKDMIVASGFNIYPREIDEVLFEHPAVLEACAVGVPDDYRGETVKAFVVLNRGMKATPEELDQWCRQRLTPYKAPKLYEFVESLPKSAVGKILRRELRDREWAKSGRQRNV</sequence>
<feature type="domain" description="AMP-binding enzyme C-terminal" evidence="4">
    <location>
        <begin position="465"/>
        <end position="540"/>
    </location>
</feature>
<comment type="similarity">
    <text evidence="1">Belongs to the ATP-dependent AMP-binding enzyme family.</text>
</comment>
<dbReference type="RefSeq" id="WP_013259541.1">
    <property type="nucleotide sequence ID" value="NC_014365.1"/>
</dbReference>
<dbReference type="Pfam" id="PF13193">
    <property type="entry name" value="AMP-binding_C"/>
    <property type="match status" value="1"/>
</dbReference>
<evidence type="ECO:0000259" key="3">
    <source>
        <dbReference type="Pfam" id="PF00501"/>
    </source>
</evidence>
<keyword evidence="6" id="KW-1185">Reference proteome</keyword>
<proteinExistence type="inferred from homology"/>
<dbReference type="InterPro" id="IPR042099">
    <property type="entry name" value="ANL_N_sf"/>
</dbReference>
<dbReference type="InterPro" id="IPR045851">
    <property type="entry name" value="AMP-bd_C_sf"/>
</dbReference>
<evidence type="ECO:0000259" key="4">
    <source>
        <dbReference type="Pfam" id="PF13193"/>
    </source>
</evidence>
<dbReference type="PANTHER" id="PTHR24096:SF149">
    <property type="entry name" value="AMP-BINDING DOMAIN-CONTAINING PROTEIN-RELATED"/>
    <property type="match status" value="1"/>
</dbReference>
<dbReference type="AlphaFoldDB" id="E1QKK9"/>
<dbReference type="InterPro" id="IPR020845">
    <property type="entry name" value="AMP-binding_CS"/>
</dbReference>
<evidence type="ECO:0000256" key="2">
    <source>
        <dbReference type="ARBA" id="ARBA00022598"/>
    </source>
</evidence>
<protein>
    <submittedName>
        <fullName evidence="5">AMP-dependent synthetase and ligase</fullName>
    </submittedName>
</protein>
<evidence type="ECO:0000256" key="1">
    <source>
        <dbReference type="ARBA" id="ARBA00006432"/>
    </source>
</evidence>
<dbReference type="STRING" id="644282.Deba_2748"/>
<dbReference type="eggNOG" id="COG0318">
    <property type="taxonomic scope" value="Bacteria"/>
</dbReference>
<name>E1QKK9_DESB2</name>
<dbReference type="GO" id="GO:0016405">
    <property type="term" value="F:CoA-ligase activity"/>
    <property type="evidence" value="ECO:0007669"/>
    <property type="project" value="TreeGrafter"/>
</dbReference>
<dbReference type="Pfam" id="PF00501">
    <property type="entry name" value="AMP-binding"/>
    <property type="match status" value="1"/>
</dbReference>
<dbReference type="InterPro" id="IPR025110">
    <property type="entry name" value="AMP-bd_C"/>
</dbReference>
<feature type="domain" description="AMP-dependent synthetase/ligase" evidence="3">
    <location>
        <begin position="30"/>
        <end position="415"/>
    </location>
</feature>
<dbReference type="PROSITE" id="PS00455">
    <property type="entry name" value="AMP_BINDING"/>
    <property type="match status" value="1"/>
</dbReference>
<accession>E1QKK9</accession>
<evidence type="ECO:0000313" key="6">
    <source>
        <dbReference type="Proteomes" id="UP000009047"/>
    </source>
</evidence>
<reference evidence="5 6" key="1">
    <citation type="journal article" date="2010" name="Stand. Genomic Sci.">
        <title>Complete genome sequence of Desulfarculus baarsii type strain (2st14).</title>
        <authorList>
            <person name="Sun H."/>
            <person name="Spring S."/>
            <person name="Lapidus A."/>
            <person name="Davenport K."/>
            <person name="Del Rio T.G."/>
            <person name="Tice H."/>
            <person name="Nolan M."/>
            <person name="Copeland A."/>
            <person name="Cheng J.F."/>
            <person name="Lucas S."/>
            <person name="Tapia R."/>
            <person name="Goodwin L."/>
            <person name="Pitluck S."/>
            <person name="Ivanova N."/>
            <person name="Pagani I."/>
            <person name="Mavromatis K."/>
            <person name="Ovchinnikova G."/>
            <person name="Pati A."/>
            <person name="Chen A."/>
            <person name="Palaniappan K."/>
            <person name="Hauser L."/>
            <person name="Chang Y.J."/>
            <person name="Jeffries C.D."/>
            <person name="Detter J.C."/>
            <person name="Han C."/>
            <person name="Rohde M."/>
            <person name="Brambilla E."/>
            <person name="Goker M."/>
            <person name="Woyke T."/>
            <person name="Bristow J."/>
            <person name="Eisen J.A."/>
            <person name="Markowitz V."/>
            <person name="Hugenholtz P."/>
            <person name="Kyrpides N.C."/>
            <person name="Klenk H.P."/>
            <person name="Land M."/>
        </authorList>
    </citation>
    <scope>NUCLEOTIDE SEQUENCE [LARGE SCALE GENOMIC DNA]</scope>
    <source>
        <strain evidence="6">ATCC 33931 / DSM 2075 / LMG 7858 / VKM B-1802 / 2st14</strain>
    </source>
</reference>
<dbReference type="SUPFAM" id="SSF56801">
    <property type="entry name" value="Acetyl-CoA synthetase-like"/>
    <property type="match status" value="1"/>
</dbReference>
<keyword evidence="2 5" id="KW-0436">Ligase</keyword>
<dbReference type="PANTHER" id="PTHR24096">
    <property type="entry name" value="LONG-CHAIN-FATTY-ACID--COA LIGASE"/>
    <property type="match status" value="1"/>
</dbReference>
<dbReference type="FunFam" id="3.30.300.30:FF:000008">
    <property type="entry name" value="2,3-dihydroxybenzoate-AMP ligase"/>
    <property type="match status" value="1"/>
</dbReference>
<gene>
    <name evidence="5" type="ordered locus">Deba_2748</name>
</gene>
<dbReference type="CDD" id="cd05936">
    <property type="entry name" value="FC-FACS_FadD_like"/>
    <property type="match status" value="1"/>
</dbReference>
<dbReference type="Gene3D" id="3.40.50.12780">
    <property type="entry name" value="N-terminal domain of ligase-like"/>
    <property type="match status" value="1"/>
</dbReference>
<dbReference type="Proteomes" id="UP000009047">
    <property type="component" value="Chromosome"/>
</dbReference>
<dbReference type="EMBL" id="CP002085">
    <property type="protein sequence ID" value="ADK86102.1"/>
    <property type="molecule type" value="Genomic_DNA"/>
</dbReference>
<organism evidence="5 6">
    <name type="scientific">Desulfarculus baarsii (strain ATCC 33931 / DSM 2075 / LMG 7858 / VKM B-1802 / 2st14)</name>
    <dbReference type="NCBI Taxonomy" id="644282"/>
    <lineage>
        <taxon>Bacteria</taxon>
        <taxon>Pseudomonadati</taxon>
        <taxon>Thermodesulfobacteriota</taxon>
        <taxon>Desulfarculia</taxon>
        <taxon>Desulfarculales</taxon>
        <taxon>Desulfarculaceae</taxon>
        <taxon>Desulfarculus</taxon>
    </lineage>
</organism>
<dbReference type="HOGENOM" id="CLU_000022_59_7_7"/>
<dbReference type="KEGG" id="dbr:Deba_2748"/>